<dbReference type="CDD" id="cd16922">
    <property type="entry name" value="HATPase_EvgS-ArcB-TorS-like"/>
    <property type="match status" value="1"/>
</dbReference>
<dbReference type="CDD" id="cd00082">
    <property type="entry name" value="HisKA"/>
    <property type="match status" value="1"/>
</dbReference>
<evidence type="ECO:0000256" key="8">
    <source>
        <dbReference type="PROSITE-ProRule" id="PRU00169"/>
    </source>
</evidence>
<dbReference type="SUPFAM" id="SSF52172">
    <property type="entry name" value="CheY-like"/>
    <property type="match status" value="3"/>
</dbReference>
<dbReference type="PROSITE" id="PS50113">
    <property type="entry name" value="PAC"/>
    <property type="match status" value="7"/>
</dbReference>
<dbReference type="KEGG" id="oxy:HCG48_13035"/>
<dbReference type="InterPro" id="IPR036890">
    <property type="entry name" value="HATPase_C_sf"/>
</dbReference>
<dbReference type="InterPro" id="IPR005467">
    <property type="entry name" value="His_kinase_dom"/>
</dbReference>
<dbReference type="Pfam" id="PF00072">
    <property type="entry name" value="Response_reg"/>
    <property type="match status" value="1"/>
</dbReference>
<organism evidence="15 16">
    <name type="scientific">Oxynema aestuarii AP17</name>
    <dbReference type="NCBI Taxonomy" id="2064643"/>
    <lineage>
        <taxon>Bacteria</taxon>
        <taxon>Bacillati</taxon>
        <taxon>Cyanobacteriota</taxon>
        <taxon>Cyanophyceae</taxon>
        <taxon>Oscillatoriophycideae</taxon>
        <taxon>Oscillatoriales</taxon>
        <taxon>Oscillatoriaceae</taxon>
        <taxon>Oxynema</taxon>
        <taxon>Oxynema aestuarii</taxon>
    </lineage>
</organism>
<dbReference type="PANTHER" id="PTHR43304:SF1">
    <property type="entry name" value="PAC DOMAIN-CONTAINING PROTEIN"/>
    <property type="match status" value="1"/>
</dbReference>
<keyword evidence="16" id="KW-1185">Reference proteome</keyword>
<evidence type="ECO:0000256" key="6">
    <source>
        <dbReference type="ARBA" id="ARBA00023012"/>
    </source>
</evidence>
<keyword evidence="7" id="KW-0472">Membrane</keyword>
<feature type="domain" description="PAC" evidence="14">
    <location>
        <begin position="815"/>
        <end position="867"/>
    </location>
</feature>
<dbReference type="SUPFAM" id="SSF55785">
    <property type="entry name" value="PYP-like sensor domain (PAS domain)"/>
    <property type="match status" value="8"/>
</dbReference>
<dbReference type="PROSITE" id="PS50112">
    <property type="entry name" value="PAS"/>
    <property type="match status" value="7"/>
</dbReference>
<dbReference type="SMART" id="SM00387">
    <property type="entry name" value="HATPase_c"/>
    <property type="match status" value="1"/>
</dbReference>
<dbReference type="PROSITE" id="PS50109">
    <property type="entry name" value="HIS_KIN"/>
    <property type="match status" value="1"/>
</dbReference>
<keyword evidence="3 8" id="KW-0597">Phosphoprotein</keyword>
<dbReference type="InterPro" id="IPR000014">
    <property type="entry name" value="PAS"/>
</dbReference>
<dbReference type="Pfam" id="PF02518">
    <property type="entry name" value="HATPase_c"/>
    <property type="match status" value="1"/>
</dbReference>
<dbReference type="Proteomes" id="UP000500857">
    <property type="component" value="Chromosome"/>
</dbReference>
<dbReference type="InterPro" id="IPR029016">
    <property type="entry name" value="GAF-like_dom_sf"/>
</dbReference>
<dbReference type="PANTHER" id="PTHR43304">
    <property type="entry name" value="PHYTOCHROME-LIKE PROTEIN CPH1"/>
    <property type="match status" value="1"/>
</dbReference>
<dbReference type="SUPFAM" id="SSF55874">
    <property type="entry name" value="ATPase domain of HSP90 chaperone/DNA topoisomerase II/histidine kinase"/>
    <property type="match status" value="1"/>
</dbReference>
<dbReference type="InterPro" id="IPR003661">
    <property type="entry name" value="HisK_dim/P_dom"/>
</dbReference>
<dbReference type="Pfam" id="PF00512">
    <property type="entry name" value="HisKA"/>
    <property type="match status" value="1"/>
</dbReference>
<name>A0A6H1U046_9CYAN</name>
<protein>
    <recommendedName>
        <fullName evidence="2">histidine kinase</fullName>
        <ecNumber evidence="2">2.7.13.3</ecNumber>
    </recommendedName>
</protein>
<feature type="domain" description="PAS" evidence="13">
    <location>
        <begin position="741"/>
        <end position="811"/>
    </location>
</feature>
<evidence type="ECO:0000256" key="4">
    <source>
        <dbReference type="ARBA" id="ARBA00022679"/>
    </source>
</evidence>
<evidence type="ECO:0000313" key="16">
    <source>
        <dbReference type="Proteomes" id="UP000500857"/>
    </source>
</evidence>
<dbReference type="SMART" id="SM00086">
    <property type="entry name" value="PAC"/>
    <property type="match status" value="8"/>
</dbReference>
<feature type="coiled-coil region" evidence="9">
    <location>
        <begin position="1294"/>
        <end position="1321"/>
    </location>
</feature>
<feature type="domain" description="PAC" evidence="14">
    <location>
        <begin position="1393"/>
        <end position="1444"/>
    </location>
</feature>
<dbReference type="InterPro" id="IPR001789">
    <property type="entry name" value="Sig_transdc_resp-reg_receiver"/>
</dbReference>
<feature type="domain" description="PAS" evidence="13">
    <location>
        <begin position="1318"/>
        <end position="1364"/>
    </location>
</feature>
<reference evidence="15 16" key="1">
    <citation type="submission" date="2020-04" db="EMBL/GenBank/DDBJ databases">
        <authorList>
            <person name="Basu S."/>
            <person name="Maruthanayagam V."/>
            <person name="Chakraborty S."/>
            <person name="Pramanik A."/>
            <person name="Mukherjee J."/>
            <person name="Brink B."/>
        </authorList>
    </citation>
    <scope>NUCLEOTIDE SEQUENCE [LARGE SCALE GENOMIC DNA]</scope>
    <source>
        <strain evidence="15 16">AP17</strain>
    </source>
</reference>
<dbReference type="PRINTS" id="PR00344">
    <property type="entry name" value="BCTRLSENSOR"/>
</dbReference>
<feature type="modified residue" description="4-aspartylphosphate" evidence="8">
    <location>
        <position position="1889"/>
    </location>
</feature>
<dbReference type="SMART" id="SM00091">
    <property type="entry name" value="PAS"/>
    <property type="match status" value="8"/>
</dbReference>
<dbReference type="CDD" id="cd00130">
    <property type="entry name" value="PAS"/>
    <property type="match status" value="5"/>
</dbReference>
<feature type="domain" description="Histidine kinase" evidence="11">
    <location>
        <begin position="1448"/>
        <end position="1687"/>
    </location>
</feature>
<evidence type="ECO:0000256" key="7">
    <source>
        <dbReference type="ARBA" id="ARBA00023136"/>
    </source>
</evidence>
<feature type="domain" description="PAS" evidence="13">
    <location>
        <begin position="488"/>
        <end position="558"/>
    </location>
</feature>
<feature type="domain" description="PAC" evidence="14">
    <location>
        <begin position="1007"/>
        <end position="1057"/>
    </location>
</feature>
<dbReference type="Gene3D" id="3.30.450.40">
    <property type="match status" value="1"/>
</dbReference>
<dbReference type="CDD" id="cd00156">
    <property type="entry name" value="REC"/>
    <property type="match status" value="1"/>
</dbReference>
<dbReference type="InterPro" id="IPR001610">
    <property type="entry name" value="PAC"/>
</dbReference>
<evidence type="ECO:0000259" key="12">
    <source>
        <dbReference type="PROSITE" id="PS50110"/>
    </source>
</evidence>
<dbReference type="EC" id="2.7.13.3" evidence="2"/>
<evidence type="ECO:0000259" key="13">
    <source>
        <dbReference type="PROSITE" id="PS50112"/>
    </source>
</evidence>
<dbReference type="Pfam" id="PF13426">
    <property type="entry name" value="PAS_9"/>
    <property type="match status" value="4"/>
</dbReference>
<evidence type="ECO:0000256" key="5">
    <source>
        <dbReference type="ARBA" id="ARBA00022777"/>
    </source>
</evidence>
<feature type="domain" description="Response regulatory" evidence="12">
    <location>
        <begin position="1711"/>
        <end position="1825"/>
    </location>
</feature>
<feature type="domain" description="PAC" evidence="14">
    <location>
        <begin position="1258"/>
        <end position="1310"/>
    </location>
</feature>
<dbReference type="Gene3D" id="3.30.450.20">
    <property type="entry name" value="PAS domain"/>
    <property type="match status" value="8"/>
</dbReference>
<dbReference type="InterPro" id="IPR011006">
    <property type="entry name" value="CheY-like_superfamily"/>
</dbReference>
<feature type="domain" description="PAS" evidence="13">
    <location>
        <begin position="1185"/>
        <end position="1255"/>
    </location>
</feature>
<dbReference type="Pfam" id="PF13185">
    <property type="entry name" value="GAF_2"/>
    <property type="match status" value="1"/>
</dbReference>
<evidence type="ECO:0000256" key="1">
    <source>
        <dbReference type="ARBA" id="ARBA00000085"/>
    </source>
</evidence>
<accession>A0A6H1U046</accession>
<feature type="domain" description="PAC" evidence="14">
    <location>
        <begin position="1136"/>
        <end position="1188"/>
    </location>
</feature>
<gene>
    <name evidence="15" type="ORF">HCG48_13035</name>
</gene>
<dbReference type="InterPro" id="IPR013656">
    <property type="entry name" value="PAS_4"/>
</dbReference>
<evidence type="ECO:0000259" key="14">
    <source>
        <dbReference type="PROSITE" id="PS50113"/>
    </source>
</evidence>
<feature type="domain" description="Response regulatory" evidence="12">
    <location>
        <begin position="1840"/>
        <end position="1956"/>
    </location>
</feature>
<evidence type="ECO:0000256" key="3">
    <source>
        <dbReference type="ARBA" id="ARBA00022553"/>
    </source>
</evidence>
<keyword evidence="4" id="KW-0808">Transferase</keyword>
<dbReference type="Pfam" id="PF08448">
    <property type="entry name" value="PAS_4"/>
    <property type="match status" value="2"/>
</dbReference>
<feature type="domain" description="PAC" evidence="14">
    <location>
        <begin position="240"/>
        <end position="292"/>
    </location>
</feature>
<feature type="region of interest" description="Disordered" evidence="10">
    <location>
        <begin position="986"/>
        <end position="1010"/>
    </location>
</feature>
<feature type="domain" description="PAS" evidence="13">
    <location>
        <begin position="165"/>
        <end position="238"/>
    </location>
</feature>
<dbReference type="InterPro" id="IPR035965">
    <property type="entry name" value="PAS-like_dom_sf"/>
</dbReference>
<dbReference type="SUPFAM" id="SSF47384">
    <property type="entry name" value="Homodimeric domain of signal transducing histidine kinase"/>
    <property type="match status" value="1"/>
</dbReference>
<dbReference type="InterPro" id="IPR052162">
    <property type="entry name" value="Sensor_kinase/Photoreceptor"/>
</dbReference>
<dbReference type="PROSITE" id="PS50110">
    <property type="entry name" value="RESPONSE_REGULATORY"/>
    <property type="match status" value="2"/>
</dbReference>
<feature type="domain" description="PAC" evidence="14">
    <location>
        <begin position="562"/>
        <end position="613"/>
    </location>
</feature>
<keyword evidence="6" id="KW-0902">Two-component regulatory system</keyword>
<dbReference type="Gene3D" id="1.10.287.130">
    <property type="match status" value="1"/>
</dbReference>
<dbReference type="FunFam" id="1.10.287.130:FF:000001">
    <property type="entry name" value="Two-component sensor histidine kinase"/>
    <property type="match status" value="1"/>
</dbReference>
<proteinExistence type="predicted"/>
<dbReference type="Pfam" id="PF08447">
    <property type="entry name" value="PAS_3"/>
    <property type="match status" value="1"/>
</dbReference>
<dbReference type="InterPro" id="IPR036097">
    <property type="entry name" value="HisK_dim/P_sf"/>
</dbReference>
<dbReference type="InterPro" id="IPR003594">
    <property type="entry name" value="HATPase_dom"/>
</dbReference>
<keyword evidence="5" id="KW-0418">Kinase</keyword>
<dbReference type="SMART" id="SM00448">
    <property type="entry name" value="REC"/>
    <property type="match status" value="2"/>
</dbReference>
<sequence length="1966" mass="221115">MSRILLWVENAEIRQVLVRELAGNWEIVSASSSTEVEFLATENPVDLCILDGEIFQANDAEEEVRARGQFLDRLRILLILNPDQLDLLDLTRDDEHRRRDDNRLHWDDLLIAPIQPQELRYRVDRLSSKRAKYPDAEIGVSTHSIAHRRLEPTPPSLGENSDRTTDELFRLLVEGIRDYGIFLLDATGKVTSWNKGAERIFGYRSEEIIGVHFSCFSPPEDIATGKPQQELQMVATAGQCEDEGWRVRAGGQCFWASMTISALHDEAGQLVGFSAIAHDLSDRQAVEMELCSLTRALRTLYDCNQAIARAESEPQLLQDICRIIVETGGYRRAWVALVPPHADASSSPEETRADNPLSPLTMVVHRAYETATEPGEPEPDFPENWRELHEIVLGRGQAQIVQNIGADRSGEPWRSAAIARGVHSTIALPLQGEQTTFGVLRIYADRPDVFTPEEVERLQELADDLAYGIVALRNWQSRRLAEAALTQSERRYRQLVELLPEAIFVQTEGQIEFINTTGAQLLGSGDPQEWLGRSLFDAIAEQDARDIEERIERAIREKHALPFVEQTLHALDGTEIAVELALSPIAEDPTGVSVLTVVRDLRDRKQMEAALRKSEQIHRITLSNISEAVFATDDAGRFTYICPNINFIFEYSVEEVHQLGHINALLGERWCEEQQLLDRQGSAADDDLDWHNIEWEILDKRGRSKTLLISVRQVEIEGGTLLYTCRNITERKQAEQALRESENRFRTTFEGAPIGMKLVDLEGRFLQTNPALDAMLGYQASDLKGMNFVQIVHPDDLEISLKLYRDLLHGDREHYQIEKRYLRADGRIVWVRASFSLIRDSQQQPQFAIAMVEDITERKQAEKELQIHRHHLEELVEERTGELRRTNEQLQEEIRRREQAQEALIRVTEAVESTSDAIGMSDTSGRSIYHNRAFLELFGYSVEQLNHAGGPTVLFADPKVGARVFESIRRGESWSGEVKMRTRCQRRPLGSQSPARYSFGATPRTLGHGTSPLLERDTVSIWLRVDTVRDERGKRVGSICVYTDITERKAAEEALRESEEQLRILIDAMPDLVCFKNDRGAWLEANRAMLETFQLSDRDYRGKTDAELAQISPFYRHSLFTCQQSDERAWQHRGLIHIEEAIALPDGREGIFDAIKVPLFHPDGTRKAVAIIARDITERKQAEEKLIRLASIVESSDDAIVGKTLDGTILSWNAGACRIYGYSAEEVKGRSISILVLPKRLASELRMLKRIQQGGSIDHYETIHVRKDGKPIHVSLTISPIKDTTGKITGVSTIARDITDLKRVEEALERLRHQNELILNSAGEGICGVDRQGRTTFINPAASRMLGYPMGELLGAPLAKILAPLPGENGSEEGSPPIHSPIYAALKDGSVHHGTDEVFWRKDGSSFPVEYMSTPIQEQSQIVGAVVTFKDITERQAIERMKDEFISVVSHELRTPLTSIRGSLGLLQGGLLESQPSKARRMLEIAVSNTDRLVRLINDILDLERIQSGKVSMLHQSCNVAELMVQAVDAMRAIAEKAQVHLFVEPLSLHMQADPDRVVQTLTNLLSNAIKFSPEGESVWLSAQVSNALPRETADGEGDRTAASVGDRRREVLFQVRDRGRGIPADKLETIFERFQQVDASDSRKKGGTGLGLAICRSIVEHHGGRIWAESEPGRGSCFSFTLPLDRPTLNEAPPSSPLLSTEVSPPSPPLILVADRHEESRHRLVAWLERAGYRAIAAHSSLEVVELASSLAIESIFLNLDPSDMNAWQTIAHLKNNPKTRDIPVTLVTDLSCVREAAGLSEMKGWICKPLQESLRPVTAAIAEPESQNRERGDDAKARVLIVEDDPDLAQVLVATFKRHGIETFHARTGREAIQISQHVIPDLLVLDLVLPEYDGFAVVDWFRQHDRFARMPLVVYSARTLDRNEREQLKLGETEFLTKSTNSPDEFERRAIALLERMVKTDRS</sequence>
<feature type="domain" description="PAS" evidence="13">
    <location>
        <begin position="903"/>
        <end position="945"/>
    </location>
</feature>
<dbReference type="RefSeq" id="WP_168569546.1">
    <property type="nucleotide sequence ID" value="NZ_CP051167.1"/>
</dbReference>
<dbReference type="Gene3D" id="3.30.565.10">
    <property type="entry name" value="Histidine kinase-like ATPase, C-terminal domain"/>
    <property type="match status" value="1"/>
</dbReference>
<evidence type="ECO:0000256" key="10">
    <source>
        <dbReference type="SAM" id="MobiDB-lite"/>
    </source>
</evidence>
<dbReference type="NCBIfam" id="TIGR00229">
    <property type="entry name" value="sensory_box"/>
    <property type="match status" value="8"/>
</dbReference>
<evidence type="ECO:0000256" key="2">
    <source>
        <dbReference type="ARBA" id="ARBA00012438"/>
    </source>
</evidence>
<dbReference type="InterPro" id="IPR013655">
    <property type="entry name" value="PAS_fold_3"/>
</dbReference>
<dbReference type="GO" id="GO:0000155">
    <property type="term" value="F:phosphorelay sensor kinase activity"/>
    <property type="evidence" value="ECO:0007669"/>
    <property type="project" value="InterPro"/>
</dbReference>
<comment type="catalytic activity">
    <reaction evidence="1">
        <text>ATP + protein L-histidine = ADP + protein N-phospho-L-histidine.</text>
        <dbReference type="EC" id="2.7.13.3"/>
    </reaction>
</comment>
<dbReference type="InterPro" id="IPR004358">
    <property type="entry name" value="Sig_transdc_His_kin-like_C"/>
</dbReference>
<dbReference type="InterPro" id="IPR000700">
    <property type="entry name" value="PAS-assoc_C"/>
</dbReference>
<feature type="coiled-coil region" evidence="9">
    <location>
        <begin position="858"/>
        <end position="910"/>
    </location>
</feature>
<evidence type="ECO:0000256" key="9">
    <source>
        <dbReference type="SAM" id="Coils"/>
    </source>
</evidence>
<dbReference type="SUPFAM" id="SSF55781">
    <property type="entry name" value="GAF domain-like"/>
    <property type="match status" value="1"/>
</dbReference>
<dbReference type="EMBL" id="CP051167">
    <property type="protein sequence ID" value="QIZ71393.1"/>
    <property type="molecule type" value="Genomic_DNA"/>
</dbReference>
<dbReference type="FunFam" id="3.30.565.10:FF:000006">
    <property type="entry name" value="Sensor histidine kinase WalK"/>
    <property type="match status" value="1"/>
</dbReference>
<dbReference type="Gene3D" id="3.40.50.2300">
    <property type="match status" value="2"/>
</dbReference>
<dbReference type="SMART" id="SM00388">
    <property type="entry name" value="HisKA"/>
    <property type="match status" value="1"/>
</dbReference>
<evidence type="ECO:0000259" key="11">
    <source>
        <dbReference type="PROSITE" id="PS50109"/>
    </source>
</evidence>
<keyword evidence="9" id="KW-0175">Coiled coil</keyword>
<comment type="caution">
    <text evidence="8">Lacks conserved residue(s) required for the propagation of feature annotation.</text>
</comment>
<dbReference type="InterPro" id="IPR003018">
    <property type="entry name" value="GAF"/>
</dbReference>
<evidence type="ECO:0000313" key="15">
    <source>
        <dbReference type="EMBL" id="QIZ71393.1"/>
    </source>
</evidence>
<feature type="domain" description="PAS" evidence="13">
    <location>
        <begin position="614"/>
        <end position="656"/>
    </location>
</feature>